<evidence type="ECO:0000313" key="3">
    <source>
        <dbReference type="Proteomes" id="UP001319080"/>
    </source>
</evidence>
<proteinExistence type="predicted"/>
<keyword evidence="3" id="KW-1185">Reference proteome</keyword>
<dbReference type="GO" id="GO:0004540">
    <property type="term" value="F:RNA nuclease activity"/>
    <property type="evidence" value="ECO:0007669"/>
    <property type="project" value="InterPro"/>
</dbReference>
<dbReference type="EMBL" id="JAHESE010000038">
    <property type="protein sequence ID" value="MBT1711676.1"/>
    <property type="molecule type" value="Genomic_DNA"/>
</dbReference>
<gene>
    <name evidence="2" type="ORF">KK062_25760</name>
</gene>
<comment type="caution">
    <text evidence="2">The sequence shown here is derived from an EMBL/GenBank/DDBJ whole genome shotgun (WGS) entry which is preliminary data.</text>
</comment>
<organism evidence="2 3">
    <name type="scientific">Dawidia cretensis</name>
    <dbReference type="NCBI Taxonomy" id="2782350"/>
    <lineage>
        <taxon>Bacteria</taxon>
        <taxon>Pseudomonadati</taxon>
        <taxon>Bacteroidota</taxon>
        <taxon>Cytophagia</taxon>
        <taxon>Cytophagales</taxon>
        <taxon>Chryseotaleaceae</taxon>
        <taxon>Dawidia</taxon>
    </lineage>
</organism>
<name>A0AAP2E2A6_9BACT</name>
<evidence type="ECO:0000259" key="1">
    <source>
        <dbReference type="Pfam" id="PF01936"/>
    </source>
</evidence>
<dbReference type="Pfam" id="PF01936">
    <property type="entry name" value="NYN"/>
    <property type="match status" value="1"/>
</dbReference>
<dbReference type="Gene3D" id="3.40.50.1010">
    <property type="entry name" value="5'-nuclease"/>
    <property type="match status" value="1"/>
</dbReference>
<dbReference type="Proteomes" id="UP001319080">
    <property type="component" value="Unassembled WGS sequence"/>
</dbReference>
<dbReference type="AlphaFoldDB" id="A0AAP2E2A6"/>
<dbReference type="InterPro" id="IPR021139">
    <property type="entry name" value="NYN"/>
</dbReference>
<sequence>MAQTEIIWLVDVGYITRASRGRGRIDYLKVRAFLEKRFSSHCEAIIFNGVDKHYGIDHGLKQFYHTMEQSGVVVKLYEMEGGAQKQVDVAIASHIVYHAMKGNLVVLSTGDRDFVPAIQLAINQGGTVTLMTYDFGVHGDLINLAHERLFFESFPELLR</sequence>
<feature type="domain" description="NYN" evidence="1">
    <location>
        <begin position="9"/>
        <end position="146"/>
    </location>
</feature>
<reference evidence="2 3" key="1">
    <citation type="submission" date="2021-05" db="EMBL/GenBank/DDBJ databases">
        <title>A Polyphasic approach of four new species of the genus Ohtaekwangia: Ohtaekwangia histidinii sp. nov., Ohtaekwangia cretensis sp. nov., Ohtaekwangia indiensis sp. nov., Ohtaekwangia reichenbachii sp. nov. from diverse environment.</title>
        <authorList>
            <person name="Octaviana S."/>
        </authorList>
    </citation>
    <scope>NUCLEOTIDE SEQUENCE [LARGE SCALE GENOMIC DNA]</scope>
    <source>
        <strain evidence="2 3">PWU5</strain>
    </source>
</reference>
<accession>A0AAP2E2A6</accession>
<evidence type="ECO:0000313" key="2">
    <source>
        <dbReference type="EMBL" id="MBT1711676.1"/>
    </source>
</evidence>
<dbReference type="RefSeq" id="WP_254087246.1">
    <property type="nucleotide sequence ID" value="NZ_JAHESE010000038.1"/>
</dbReference>
<protein>
    <submittedName>
        <fullName evidence="2">NYN domain-containing protein</fullName>
    </submittedName>
</protein>